<dbReference type="OrthoDB" id="9798430at2"/>
<reference evidence="2 3" key="1">
    <citation type="submission" date="2019-06" db="EMBL/GenBank/DDBJ databases">
        <title>Psychrobacillus vulpis sp. nov., a new species isolated from feces of a red fox that inhabits in The Tablas de Daimiel Natural Park, Albacete, Spain.</title>
        <authorList>
            <person name="Rodriguez M."/>
            <person name="Reina J.C."/>
            <person name="Bejar V."/>
            <person name="Llamas I."/>
        </authorList>
    </citation>
    <scope>NUCLEOTIDE SEQUENCE [LARGE SCALE GENOMIC DNA]</scope>
    <source>
        <strain evidence="2 3">Z8</strain>
    </source>
</reference>
<dbReference type="EMBL" id="VDGI01000011">
    <property type="protein sequence ID" value="TQR19719.1"/>
    <property type="molecule type" value="Genomic_DNA"/>
</dbReference>
<name>A0A544TQJ3_9BACI</name>
<dbReference type="Proteomes" id="UP000316626">
    <property type="component" value="Unassembled WGS sequence"/>
</dbReference>
<protein>
    <submittedName>
        <fullName evidence="2">Glyoxalase/bleomycin resistance/extradiol dioxygenase family protein</fullName>
    </submittedName>
</protein>
<dbReference type="Gene3D" id="3.10.180.10">
    <property type="entry name" value="2,3-Dihydroxybiphenyl 1,2-Dioxygenase, domain 1"/>
    <property type="match status" value="1"/>
</dbReference>
<evidence type="ECO:0000313" key="2">
    <source>
        <dbReference type="EMBL" id="TQR19719.1"/>
    </source>
</evidence>
<keyword evidence="2" id="KW-0223">Dioxygenase</keyword>
<dbReference type="RefSeq" id="WP_142642629.1">
    <property type="nucleotide sequence ID" value="NZ_VDGI01000011.1"/>
</dbReference>
<accession>A0A544TQJ3</accession>
<dbReference type="InterPro" id="IPR037523">
    <property type="entry name" value="VOC_core"/>
</dbReference>
<feature type="domain" description="VOC" evidence="1">
    <location>
        <begin position="4"/>
        <end position="130"/>
    </location>
</feature>
<dbReference type="PANTHER" id="PTHR36503:SF2">
    <property type="entry name" value="BLR2408 PROTEIN"/>
    <property type="match status" value="1"/>
</dbReference>
<dbReference type="SUPFAM" id="SSF54593">
    <property type="entry name" value="Glyoxalase/Bleomycin resistance protein/Dihydroxybiphenyl dioxygenase"/>
    <property type="match status" value="1"/>
</dbReference>
<dbReference type="PROSITE" id="PS51819">
    <property type="entry name" value="VOC"/>
    <property type="match status" value="1"/>
</dbReference>
<dbReference type="Pfam" id="PF22677">
    <property type="entry name" value="Ble-like_N"/>
    <property type="match status" value="1"/>
</dbReference>
<dbReference type="AlphaFoldDB" id="A0A544TQJ3"/>
<dbReference type="InterPro" id="IPR029068">
    <property type="entry name" value="Glyas_Bleomycin-R_OHBP_Dase"/>
</dbReference>
<proteinExistence type="predicted"/>
<dbReference type="GO" id="GO:0051213">
    <property type="term" value="F:dioxygenase activity"/>
    <property type="evidence" value="ECO:0007669"/>
    <property type="project" value="UniProtKB-KW"/>
</dbReference>
<dbReference type="InterPro" id="IPR053863">
    <property type="entry name" value="Glyoxy/Ble-like_N"/>
</dbReference>
<gene>
    <name evidence="2" type="ORF">FG384_10905</name>
</gene>
<comment type="caution">
    <text evidence="2">The sequence shown here is derived from an EMBL/GenBank/DDBJ whole genome shotgun (WGS) entry which is preliminary data.</text>
</comment>
<keyword evidence="2" id="KW-0560">Oxidoreductase</keyword>
<dbReference type="PANTHER" id="PTHR36503">
    <property type="entry name" value="BLR2520 PROTEIN"/>
    <property type="match status" value="1"/>
</dbReference>
<evidence type="ECO:0000313" key="3">
    <source>
        <dbReference type="Proteomes" id="UP000316626"/>
    </source>
</evidence>
<sequence>MAIKADNIFVNLPVKDVKNSMEFFSAIGFEFNMQFSDEQTACLLIGENLFAMIMTEERFKQFTKKEIPDTATNAQAIMAIGVQSKDLVDEIVDKALANGASFYNEPQDLGFMYSRSFQDLDNHLWEVLYMDLTNTDQ</sequence>
<organism evidence="2 3">
    <name type="scientific">Psychrobacillus vulpis</name>
    <dbReference type="NCBI Taxonomy" id="2325572"/>
    <lineage>
        <taxon>Bacteria</taxon>
        <taxon>Bacillati</taxon>
        <taxon>Bacillota</taxon>
        <taxon>Bacilli</taxon>
        <taxon>Bacillales</taxon>
        <taxon>Bacillaceae</taxon>
        <taxon>Psychrobacillus</taxon>
    </lineage>
</organism>
<evidence type="ECO:0000259" key="1">
    <source>
        <dbReference type="PROSITE" id="PS51819"/>
    </source>
</evidence>
<keyword evidence="3" id="KW-1185">Reference proteome</keyword>